<keyword evidence="2 5" id="KW-0812">Transmembrane</keyword>
<name>A0A0P1IK25_9RHOB</name>
<protein>
    <submittedName>
        <fullName evidence="7">Inner membrane amino-acid ABC transporter permease protein YecS</fullName>
    </submittedName>
</protein>
<evidence type="ECO:0000313" key="8">
    <source>
        <dbReference type="Proteomes" id="UP000051260"/>
    </source>
</evidence>
<evidence type="ECO:0000256" key="1">
    <source>
        <dbReference type="ARBA" id="ARBA00004651"/>
    </source>
</evidence>
<dbReference type="CDD" id="cd06261">
    <property type="entry name" value="TM_PBP2"/>
    <property type="match status" value="1"/>
</dbReference>
<dbReference type="Pfam" id="PF00528">
    <property type="entry name" value="BPD_transp_1"/>
    <property type="match status" value="1"/>
</dbReference>
<keyword evidence="4 5" id="KW-0472">Membrane</keyword>
<dbReference type="Proteomes" id="UP000051260">
    <property type="component" value="Unassembled WGS sequence"/>
</dbReference>
<dbReference type="STRING" id="1715692.RUE5091_04293"/>
<sequence>MPKGQWESVTAINMPFMQTYRRITIPHELPPAISSMGNYLVGTFRDTPILSVIGVAKLMLTAYLITLFEKMGAP</sequence>
<accession>A0A0P1IK25</accession>
<reference evidence="8" key="1">
    <citation type="submission" date="2015-09" db="EMBL/GenBank/DDBJ databases">
        <authorList>
            <person name="Rodrigo-Torres L."/>
            <person name="Arahal D.R."/>
        </authorList>
    </citation>
    <scope>NUCLEOTIDE SEQUENCE [LARGE SCALE GENOMIC DNA]</scope>
    <source>
        <strain evidence="8">CECT 5091</strain>
    </source>
</reference>
<dbReference type="Gene3D" id="1.10.3720.10">
    <property type="entry name" value="MetI-like"/>
    <property type="match status" value="1"/>
</dbReference>
<evidence type="ECO:0000256" key="3">
    <source>
        <dbReference type="ARBA" id="ARBA00022989"/>
    </source>
</evidence>
<dbReference type="GO" id="GO:0005886">
    <property type="term" value="C:plasma membrane"/>
    <property type="evidence" value="ECO:0007669"/>
    <property type="project" value="UniProtKB-SubCell"/>
</dbReference>
<proteinExistence type="predicted"/>
<keyword evidence="8" id="KW-1185">Reference proteome</keyword>
<dbReference type="AlphaFoldDB" id="A0A0P1IK25"/>
<dbReference type="EMBL" id="CYUD01000020">
    <property type="protein sequence ID" value="CUK18681.1"/>
    <property type="molecule type" value="Genomic_DNA"/>
</dbReference>
<dbReference type="InterPro" id="IPR035906">
    <property type="entry name" value="MetI-like_sf"/>
</dbReference>
<gene>
    <name evidence="7" type="primary">yecS_2</name>
    <name evidence="7" type="ORF">RUE5091_04293</name>
</gene>
<feature type="transmembrane region" description="Helical" evidence="5">
    <location>
        <begin position="49"/>
        <end position="68"/>
    </location>
</feature>
<dbReference type="InterPro" id="IPR000515">
    <property type="entry name" value="MetI-like"/>
</dbReference>
<evidence type="ECO:0000256" key="4">
    <source>
        <dbReference type="ARBA" id="ARBA00023136"/>
    </source>
</evidence>
<comment type="subcellular location">
    <subcellularLocation>
        <location evidence="1">Cell membrane</location>
        <topology evidence="1">Multi-pass membrane protein</topology>
    </subcellularLocation>
</comment>
<keyword evidence="3 5" id="KW-1133">Transmembrane helix</keyword>
<evidence type="ECO:0000259" key="6">
    <source>
        <dbReference type="Pfam" id="PF00528"/>
    </source>
</evidence>
<evidence type="ECO:0000313" key="7">
    <source>
        <dbReference type="EMBL" id="CUK18681.1"/>
    </source>
</evidence>
<feature type="domain" description="ABC transmembrane type-1" evidence="6">
    <location>
        <begin position="1"/>
        <end position="68"/>
    </location>
</feature>
<dbReference type="GO" id="GO:0055085">
    <property type="term" value="P:transmembrane transport"/>
    <property type="evidence" value="ECO:0007669"/>
    <property type="project" value="InterPro"/>
</dbReference>
<evidence type="ECO:0000256" key="5">
    <source>
        <dbReference type="SAM" id="Phobius"/>
    </source>
</evidence>
<organism evidence="7 8">
    <name type="scientific">Ruegeria denitrificans</name>
    <dbReference type="NCBI Taxonomy" id="1715692"/>
    <lineage>
        <taxon>Bacteria</taxon>
        <taxon>Pseudomonadati</taxon>
        <taxon>Pseudomonadota</taxon>
        <taxon>Alphaproteobacteria</taxon>
        <taxon>Rhodobacterales</taxon>
        <taxon>Roseobacteraceae</taxon>
        <taxon>Ruegeria</taxon>
    </lineage>
</organism>
<evidence type="ECO:0000256" key="2">
    <source>
        <dbReference type="ARBA" id="ARBA00022692"/>
    </source>
</evidence>
<dbReference type="SUPFAM" id="SSF161098">
    <property type="entry name" value="MetI-like"/>
    <property type="match status" value="1"/>
</dbReference>